<dbReference type="InParanoid" id="D4H6P9"/>
<dbReference type="InterPro" id="IPR041698">
    <property type="entry name" value="Methyltransf_25"/>
</dbReference>
<dbReference type="PANTHER" id="PTHR43591">
    <property type="entry name" value="METHYLTRANSFERASE"/>
    <property type="match status" value="1"/>
</dbReference>
<proteinExistence type="predicted"/>
<dbReference type="GO" id="GO:0008168">
    <property type="term" value="F:methyltransferase activity"/>
    <property type="evidence" value="ECO:0007669"/>
    <property type="project" value="UniProtKB-KW"/>
</dbReference>
<protein>
    <submittedName>
        <fullName evidence="2">Methyltransferase type 11</fullName>
    </submittedName>
</protein>
<dbReference type="Gene3D" id="3.40.50.150">
    <property type="entry name" value="Vaccinia Virus protein VP39"/>
    <property type="match status" value="1"/>
</dbReference>
<reference evidence="2 3" key="1">
    <citation type="journal article" date="2010" name="Stand. Genomic Sci.">
        <title>Complete genome sequence of Denitrovibrio acetiphilus type strain (N2460).</title>
        <authorList>
            <person name="Kiss H."/>
            <person name="Lang E."/>
            <person name="Lapidus A."/>
            <person name="Copeland A."/>
            <person name="Nolan M."/>
            <person name="Glavina Del Rio T."/>
            <person name="Chen F."/>
            <person name="Lucas S."/>
            <person name="Tice H."/>
            <person name="Cheng J.F."/>
            <person name="Han C."/>
            <person name="Goodwin L."/>
            <person name="Pitluck S."/>
            <person name="Liolios K."/>
            <person name="Pati A."/>
            <person name="Ivanova N."/>
            <person name="Mavromatis K."/>
            <person name="Chen A."/>
            <person name="Palaniappan K."/>
            <person name="Land M."/>
            <person name="Hauser L."/>
            <person name="Chang Y.J."/>
            <person name="Jeffries C.D."/>
            <person name="Detter J.C."/>
            <person name="Brettin T."/>
            <person name="Spring S."/>
            <person name="Rohde M."/>
            <person name="Goker M."/>
            <person name="Woyke T."/>
            <person name="Bristow J."/>
            <person name="Eisen J.A."/>
            <person name="Markowitz V."/>
            <person name="Hugenholtz P."/>
            <person name="Kyrpides N.C."/>
            <person name="Klenk H.P."/>
        </authorList>
    </citation>
    <scope>NUCLEOTIDE SEQUENCE [LARGE SCALE GENOMIC DNA]</scope>
    <source>
        <strain evidence="3">DSM 12809 / NBRC 114555 / N2460</strain>
    </source>
</reference>
<dbReference type="Pfam" id="PF13649">
    <property type="entry name" value="Methyltransf_25"/>
    <property type="match status" value="1"/>
</dbReference>
<accession>D4H6P9</accession>
<dbReference type="PaxDb" id="522772-Dacet_0987"/>
<dbReference type="Proteomes" id="UP000002012">
    <property type="component" value="Chromosome"/>
</dbReference>
<dbReference type="InterPro" id="IPR029063">
    <property type="entry name" value="SAM-dependent_MTases_sf"/>
</dbReference>
<name>D4H6P9_DENA2</name>
<dbReference type="CDD" id="cd02440">
    <property type="entry name" value="AdoMet_MTases"/>
    <property type="match status" value="1"/>
</dbReference>
<dbReference type="SUPFAM" id="SSF53335">
    <property type="entry name" value="S-adenosyl-L-methionine-dependent methyltransferases"/>
    <property type="match status" value="1"/>
</dbReference>
<evidence type="ECO:0000259" key="1">
    <source>
        <dbReference type="Pfam" id="PF13649"/>
    </source>
</evidence>
<organism evidence="2 3">
    <name type="scientific">Denitrovibrio acetiphilus (strain DSM 12809 / NBRC 114555 / N2460)</name>
    <dbReference type="NCBI Taxonomy" id="522772"/>
    <lineage>
        <taxon>Bacteria</taxon>
        <taxon>Pseudomonadati</taxon>
        <taxon>Deferribacterota</taxon>
        <taxon>Deferribacteres</taxon>
        <taxon>Deferribacterales</taxon>
        <taxon>Geovibrionaceae</taxon>
        <taxon>Denitrovibrio</taxon>
    </lineage>
</organism>
<feature type="domain" description="Methyltransferase" evidence="1">
    <location>
        <begin position="49"/>
        <end position="137"/>
    </location>
</feature>
<dbReference type="OrthoDB" id="9790700at2"/>
<dbReference type="KEGG" id="dap:Dacet_0987"/>
<evidence type="ECO:0000313" key="2">
    <source>
        <dbReference type="EMBL" id="ADD67765.1"/>
    </source>
</evidence>
<keyword evidence="2" id="KW-0808">Transferase</keyword>
<dbReference type="eggNOG" id="COG2890">
    <property type="taxonomic scope" value="Bacteria"/>
</dbReference>
<dbReference type="GO" id="GO:0032259">
    <property type="term" value="P:methylation"/>
    <property type="evidence" value="ECO:0007669"/>
    <property type="project" value="UniProtKB-KW"/>
</dbReference>
<evidence type="ECO:0000313" key="3">
    <source>
        <dbReference type="Proteomes" id="UP000002012"/>
    </source>
</evidence>
<dbReference type="EMBL" id="CP001968">
    <property type="protein sequence ID" value="ADD67765.1"/>
    <property type="molecule type" value="Genomic_DNA"/>
</dbReference>
<dbReference type="AlphaFoldDB" id="D4H6P9"/>
<keyword evidence="2" id="KW-0489">Methyltransferase</keyword>
<dbReference type="RefSeq" id="WP_013010296.1">
    <property type="nucleotide sequence ID" value="NC_013943.1"/>
</dbReference>
<dbReference type="HOGENOM" id="CLU_060275_3_0_0"/>
<dbReference type="STRING" id="522772.Dacet_0987"/>
<keyword evidence="3" id="KW-1185">Reference proteome</keyword>
<sequence precursor="true">MDILENKTKNMWNKKALSYPRYTDNPDAFEAEVIYKIQKQGIDLTKMSILDVGCGSGKFTIGLGKKAKDVHGIDISDEMLRILTEDSANEGVNNITTQQTDWESYIKKPESFDIVFCSTTPAVRSPEDYKTVTEIARQYVIYLGWAGRKDSVITDELYNIYDISKKPFNDTPDVKRWLKQQDIPFSSEVIENDFIKRLSEDVMRDELESILKQAGIKPDDTIIKNIIAKHSDGKTVTNKTYFRRELIIWES</sequence>
<gene>
    <name evidence="2" type="ordered locus">Dacet_0987</name>
</gene>